<dbReference type="InterPro" id="IPR046867">
    <property type="entry name" value="AldOxase/xan_DH_MoCoBD2"/>
</dbReference>
<evidence type="ECO:0000256" key="2">
    <source>
        <dbReference type="ARBA" id="ARBA00023002"/>
    </source>
</evidence>
<dbReference type="Pfam" id="PF01315">
    <property type="entry name" value="Ald_Xan_dh_C"/>
    <property type="match status" value="1"/>
</dbReference>
<reference evidence="4" key="1">
    <citation type="submission" date="2019-11" db="EMBL/GenBank/DDBJ databases">
        <authorList>
            <person name="Feng L."/>
        </authorList>
    </citation>
    <scope>NUCLEOTIDE SEQUENCE</scope>
    <source>
        <strain evidence="4">AvaginalisLFYP127</strain>
    </source>
</reference>
<dbReference type="GO" id="GO:0002197">
    <property type="term" value="C:xanthine dehydrogenase complex"/>
    <property type="evidence" value="ECO:0007669"/>
    <property type="project" value="InterPro"/>
</dbReference>
<dbReference type="Gene3D" id="3.90.1170.50">
    <property type="entry name" value="Aldehyde oxidase/xanthine dehydrogenase, a/b hammerhead"/>
    <property type="match status" value="1"/>
</dbReference>
<gene>
    <name evidence="4" type="primary">xdhA</name>
    <name evidence="4" type="ORF">AVLFYP127_00287</name>
</gene>
<dbReference type="GO" id="GO:0005506">
    <property type="term" value="F:iron ion binding"/>
    <property type="evidence" value="ECO:0007669"/>
    <property type="project" value="InterPro"/>
</dbReference>
<dbReference type="InterPro" id="IPR008274">
    <property type="entry name" value="AldOxase/xan_DH_MoCoBD1"/>
</dbReference>
<organism evidence="4">
    <name type="scientific">Anaerococcus vaginalis</name>
    <dbReference type="NCBI Taxonomy" id="33037"/>
    <lineage>
        <taxon>Bacteria</taxon>
        <taxon>Bacillati</taxon>
        <taxon>Bacillota</taxon>
        <taxon>Tissierellia</taxon>
        <taxon>Tissierellales</taxon>
        <taxon>Peptoniphilaceae</taxon>
        <taxon>Anaerococcus</taxon>
    </lineage>
</organism>
<evidence type="ECO:0000313" key="4">
    <source>
        <dbReference type="EMBL" id="VYS93652.1"/>
    </source>
</evidence>
<dbReference type="InterPro" id="IPR036856">
    <property type="entry name" value="Ald_Oxase/Xan_DH_a/b_sf"/>
</dbReference>
<accession>A0A6N2SKU8</accession>
<dbReference type="InterPro" id="IPR037165">
    <property type="entry name" value="AldOxase/xan_DH_Mopterin-bd_sf"/>
</dbReference>
<dbReference type="InterPro" id="IPR016208">
    <property type="entry name" value="Ald_Oxase/xanthine_DH-like"/>
</dbReference>
<keyword evidence="1" id="KW-0500">Molybdenum</keyword>
<dbReference type="InterPro" id="IPR050028">
    <property type="entry name" value="XdhA_XDHase"/>
</dbReference>
<dbReference type="Pfam" id="PF20256">
    <property type="entry name" value="MoCoBD_2"/>
    <property type="match status" value="1"/>
</dbReference>
<proteinExistence type="predicted"/>
<evidence type="ECO:0000259" key="3">
    <source>
        <dbReference type="SMART" id="SM01008"/>
    </source>
</evidence>
<feature type="domain" description="Aldehyde oxidase/xanthine dehydrogenase a/b hammerhead" evidence="3">
    <location>
        <begin position="17"/>
        <end position="133"/>
    </location>
</feature>
<dbReference type="AlphaFoldDB" id="A0A6N2SKU8"/>
<sequence>MYVGKSVKRVDAYDKVTGHAKYTEDLIMKGAYVAKVLHSTIGHGKVISIDTKKAEEVEGVVKIITCFDVPKHTFPTAGHPWSTDKGHQDIADRRLLNEHVRYYGDDVAVVIAENEVSASQALKLIEVEYEEYEVVLDPIESMNNGLRPIHDEFPDNVLGHTKNHRGNYEEAIKEEGLTKVEGWYETPIVQHSHIENGIACAYEEQGKIVVIASTQIPHIVRRVCGQALGIGWGKIRIVKPYIGGGFGNKQDALYEPLAAYLTTQVGGHPVKLDTSREETFVSTRTRHSQKLHIISYVRADGTFAARKLELFSNNGAYASHGHSIAAKGTNCFHQLYPCDNTQADGYTVYTNLPTAGAMRGYGIPQTMFAFESHLDDVAKAMNMDPLELRIQNIMPKGFVDGFSRNENYYDSFREAMAVGRKAIDYDKKKEEYKNQTGNIRRGIGLATFWYNTAVYPISLESSSCRMVLNQDGSVQMQLGETEIGQGGDTAFSQMAADAIGVKMEDVHIVSTQDTDVTPFGLGAYASRQTFVSSFSITNTARVFKEKILDRARKILEYTPNNLDLVDSMIIRKVDNKPLMTLGELATEALYDTRDSEHISAEETYTIRNNAFSFGCSFAEVEVDISLGKVKLLRLINVHDCGRLINPRLAEAQAHGGMSMAVGYALSEELKYNDKGQILNNNLLDYKLSTTMDHPHFEVYFIENPSPVSPFNTKSLGEPPTCSPAPAIRNAILNATGVQVNKCPMTPHVLFPLFKEAGLIENDYEQDMEYDA</sequence>
<dbReference type="NCBIfam" id="NF043082">
    <property type="entry name" value="XdhA_XDHase"/>
    <property type="match status" value="1"/>
</dbReference>
<keyword evidence="2 4" id="KW-0560">Oxidoreductase</keyword>
<dbReference type="Gene3D" id="3.30.365.10">
    <property type="entry name" value="Aldehyde oxidase/xanthine dehydrogenase, molybdopterin binding domain"/>
    <property type="match status" value="4"/>
</dbReference>
<dbReference type="PANTHER" id="PTHR11908">
    <property type="entry name" value="XANTHINE DEHYDROGENASE"/>
    <property type="match status" value="1"/>
</dbReference>
<dbReference type="SMART" id="SM01008">
    <property type="entry name" value="Ald_Xan_dh_C"/>
    <property type="match status" value="1"/>
</dbReference>
<dbReference type="PANTHER" id="PTHR11908:SF132">
    <property type="entry name" value="ALDEHYDE OXIDASE 1-RELATED"/>
    <property type="match status" value="1"/>
</dbReference>
<dbReference type="RefSeq" id="WP_156328865.1">
    <property type="nucleotide sequence ID" value="NZ_CACRSW010000012.1"/>
</dbReference>
<dbReference type="NCBIfam" id="NF007426">
    <property type="entry name" value="PRK09970.1"/>
    <property type="match status" value="1"/>
</dbReference>
<protein>
    <submittedName>
        <fullName evidence="4">Xanthine dehydrogenase molybdenum-binding subunit</fullName>
        <ecNumber evidence="4">1.17.1.4</ecNumber>
    </submittedName>
</protein>
<name>A0A6N2SKU8_9FIRM</name>
<dbReference type="GO" id="GO:0004854">
    <property type="term" value="F:xanthine dehydrogenase activity"/>
    <property type="evidence" value="ECO:0007669"/>
    <property type="project" value="UniProtKB-EC"/>
</dbReference>
<dbReference type="EC" id="1.17.1.4" evidence="4"/>
<dbReference type="SUPFAM" id="SSF54665">
    <property type="entry name" value="CO dehydrogenase molybdoprotein N-domain-like"/>
    <property type="match status" value="1"/>
</dbReference>
<dbReference type="InterPro" id="IPR000674">
    <property type="entry name" value="Ald_Oxase/Xan_DH_a/b"/>
</dbReference>
<evidence type="ECO:0000256" key="1">
    <source>
        <dbReference type="ARBA" id="ARBA00022505"/>
    </source>
</evidence>
<dbReference type="EMBL" id="CACRSW010000012">
    <property type="protein sequence ID" value="VYS93652.1"/>
    <property type="molecule type" value="Genomic_DNA"/>
</dbReference>
<dbReference type="SUPFAM" id="SSF56003">
    <property type="entry name" value="Molybdenum cofactor-binding domain"/>
    <property type="match status" value="1"/>
</dbReference>
<dbReference type="Pfam" id="PF02738">
    <property type="entry name" value="MoCoBD_1"/>
    <property type="match status" value="1"/>
</dbReference>